<dbReference type="HOGENOM" id="CLU_272968_0_0_11"/>
<feature type="domain" description="Penicillin-binding protein transpeptidase" evidence="8">
    <location>
        <begin position="708"/>
        <end position="1107"/>
    </location>
</feature>
<feature type="region of interest" description="Disordered" evidence="6">
    <location>
        <begin position="745"/>
        <end position="776"/>
    </location>
</feature>
<keyword evidence="5 7" id="KW-0472">Membrane</keyword>
<dbReference type="InterPro" id="IPR001460">
    <property type="entry name" value="PCN-bd_Tpept"/>
</dbReference>
<dbReference type="GO" id="GO:0008658">
    <property type="term" value="F:penicillin binding"/>
    <property type="evidence" value="ECO:0007669"/>
    <property type="project" value="InterPro"/>
</dbReference>
<evidence type="ECO:0000256" key="1">
    <source>
        <dbReference type="ARBA" id="ARBA00004141"/>
    </source>
</evidence>
<dbReference type="PANTHER" id="PTHR30627:SF24">
    <property type="entry name" value="PENICILLIN-BINDING PROTEIN 4B"/>
    <property type="match status" value="1"/>
</dbReference>
<keyword evidence="3" id="KW-0133">Cell shape</keyword>
<dbReference type="GO" id="GO:0071972">
    <property type="term" value="F:peptidoglycan L,D-transpeptidase activity"/>
    <property type="evidence" value="ECO:0007669"/>
    <property type="project" value="TreeGrafter"/>
</dbReference>
<feature type="region of interest" description="Disordered" evidence="6">
    <location>
        <begin position="560"/>
        <end position="584"/>
    </location>
</feature>
<dbReference type="PATRIC" id="fig|1246995.3.peg.3315"/>
<feature type="transmembrane region" description="Helical" evidence="7">
    <location>
        <begin position="420"/>
        <end position="440"/>
    </location>
</feature>
<feature type="transmembrane region" description="Helical" evidence="7">
    <location>
        <begin position="106"/>
        <end position="125"/>
    </location>
</feature>
<keyword evidence="9" id="KW-0808">Transferase</keyword>
<feature type="transmembrane region" description="Helical" evidence="7">
    <location>
        <begin position="452"/>
        <end position="476"/>
    </location>
</feature>
<comment type="subcellular location">
    <subcellularLocation>
        <location evidence="1">Membrane</location>
        <topology evidence="1">Multi-pass membrane protein</topology>
    </subcellularLocation>
</comment>
<proteinExistence type="predicted"/>
<dbReference type="STRING" id="1246995.AFR_16345"/>
<reference evidence="9 10" key="1">
    <citation type="journal article" date="2014" name="J. Biotechnol.">
        <title>Complete genome sequence of the actinobacterium Actinoplanes friuliensis HAG 010964, producer of the lipopeptide antibiotic friulimycin.</title>
        <authorList>
            <person name="Ruckert C."/>
            <person name="Szczepanowski R."/>
            <person name="Albersmeier A."/>
            <person name="Goesmann A."/>
            <person name="Fischer N."/>
            <person name="Steinkamper A."/>
            <person name="Puhler A."/>
            <person name="Biener R."/>
            <person name="Schwartz D."/>
            <person name="Kalinowski J."/>
        </authorList>
    </citation>
    <scope>NUCLEOTIDE SEQUENCE [LARGE SCALE GENOMIC DNA]</scope>
    <source>
        <strain evidence="9 10">DSM 7358</strain>
    </source>
</reference>
<feature type="transmembrane region" description="Helical" evidence="7">
    <location>
        <begin position="146"/>
        <end position="165"/>
    </location>
</feature>
<dbReference type="RefSeq" id="WP_023361626.1">
    <property type="nucleotide sequence ID" value="NC_022657.1"/>
</dbReference>
<protein>
    <submittedName>
        <fullName evidence="9">Peptidoglycan glycosyltransferase</fullName>
    </submittedName>
</protein>
<dbReference type="InterPro" id="IPR001182">
    <property type="entry name" value="FtsW/RodA"/>
</dbReference>
<feature type="transmembrane region" description="Helical" evidence="7">
    <location>
        <begin position="302"/>
        <end position="325"/>
    </location>
</feature>
<dbReference type="Gene3D" id="3.40.710.10">
    <property type="entry name" value="DD-peptidase/beta-lactamase superfamily"/>
    <property type="match status" value="2"/>
</dbReference>
<sequence>MRERIAFYGPPALIAGGFLLSGSLNGPWLAVTSALLVLLAHLGRGLLRRSSPGPHPGTIAGPASGVLLATLVLLEVGSLLAVRLVIVAEPDAPVSAAFAENAVRAGFWSLLVPLGGVAAVLAVLGRDTTWARGRWDRLVVRARGIRANRTLAAVVLAVVAVPFLLPLADRGDQATPLVFLGVATPEYGKLLLLAVVAGLVAADRDFFDSSLIRRPATRPWHRPALHSTTMVMAKPLALLSVIVVASGLRSDFGTLVAAFAVTLGVTWAATWSNVADRPDFGSGPAPARFSRNLRRMAAGYRFYFMIALPVLPLAVIGLFWTGYIGERGQVWLDPWAYRWGAGCAPVPQAGAGGAALLPENVIACQRSLLADTESQRSQVAAALSAVADGGLWGHGLADTASGRVPAGATDFVLAVMWNKLGGLAVLACAGLTILLGVAVVRAVRSARPGVNAATLFAAGMATMLVGQFLFVLSATVNLVPHSGVPAPLLSRGGQSTLAFLIGIIVVLALAANAPRAAGVAPVAVQGRLWGPAAMAWCVLLTIAVTLVPYPAPAMIGMGHDQKRPPCPAREATVEGLTSPPPDAARCSTDEIAVLRTRVDIRLGGEPAFRQERPAGTWHRLDGGAAGDLTEADMAGLLRVGTGESGVLDQAYARVLNGSAGTDLRRRLLPPPRTGDADGWLDLTIDPRLQHLAAAALRDPGTDGPLAGGLVVLEARTGRILAAATAPAEPATVITKTPVPEEARRSFSAEHRHYNRPSEGGRLTDKQHDPSCTSRTTEVERQRGCWLWSYAVPPPAAPEREAELRRYVDGDTAVRLPDPHINRAVGKQYGLGSTFKVITAAAYLEENPDADVDAPVLPAPQQLALSGTVRIRNAGGGPCTGAEADMISLTWALAGSCNTAFVGLAQRLGWPAIAAQAARFGLRVGSCPATDPVRPDGGVPGAAPTCVPATSDDIAIGNRALGGQDVSGTPLGMASVFAGVANGGTLVRPRLVGEVVDPSSGLRSGTPSGAGERALSTAADTKLRHALRLTATTGTAAGLATAAGTKLWVKTGTHELVPQDQPLPAGEFVRQNSWVAGWLETPRGPVAFAVVMETRDQQAGGRRARHVTSTLAKAIVESR</sequence>
<dbReference type="PANTHER" id="PTHR30627">
    <property type="entry name" value="PEPTIDOGLYCAN D,D-TRANSPEPTIDASE"/>
    <property type="match status" value="1"/>
</dbReference>
<dbReference type="GO" id="GO:0051301">
    <property type="term" value="P:cell division"/>
    <property type="evidence" value="ECO:0007669"/>
    <property type="project" value="InterPro"/>
</dbReference>
<feature type="transmembrane region" description="Helical" evidence="7">
    <location>
        <begin position="28"/>
        <end position="47"/>
    </location>
</feature>
<dbReference type="InterPro" id="IPR012338">
    <property type="entry name" value="Beta-lactam/transpept-like"/>
</dbReference>
<keyword evidence="2 7" id="KW-0812">Transmembrane</keyword>
<dbReference type="EMBL" id="CP006272">
    <property type="protein sequence ID" value="AGZ41551.1"/>
    <property type="molecule type" value="Genomic_DNA"/>
</dbReference>
<evidence type="ECO:0000256" key="5">
    <source>
        <dbReference type="ARBA" id="ARBA00023136"/>
    </source>
</evidence>
<dbReference type="KEGG" id="afs:AFR_16345"/>
<feature type="transmembrane region" description="Helical" evidence="7">
    <location>
        <begin position="496"/>
        <end position="516"/>
    </location>
</feature>
<name>U5W0Y8_9ACTN</name>
<dbReference type="eggNOG" id="COG0768">
    <property type="taxonomic scope" value="Bacteria"/>
</dbReference>
<evidence type="ECO:0000256" key="2">
    <source>
        <dbReference type="ARBA" id="ARBA00022692"/>
    </source>
</evidence>
<keyword evidence="10" id="KW-1185">Reference proteome</keyword>
<evidence type="ECO:0000256" key="4">
    <source>
        <dbReference type="ARBA" id="ARBA00022989"/>
    </source>
</evidence>
<dbReference type="eggNOG" id="COG0772">
    <property type="taxonomic scope" value="Bacteria"/>
</dbReference>
<dbReference type="Pfam" id="PF01098">
    <property type="entry name" value="FTSW_RODA_SPOVE"/>
    <property type="match status" value="1"/>
</dbReference>
<feature type="transmembrane region" description="Helical" evidence="7">
    <location>
        <begin position="177"/>
        <end position="202"/>
    </location>
</feature>
<evidence type="ECO:0000313" key="9">
    <source>
        <dbReference type="EMBL" id="AGZ41551.1"/>
    </source>
</evidence>
<evidence type="ECO:0000256" key="7">
    <source>
        <dbReference type="SAM" id="Phobius"/>
    </source>
</evidence>
<feature type="transmembrane region" description="Helical" evidence="7">
    <location>
        <begin position="5"/>
        <end position="22"/>
    </location>
</feature>
<accession>U5W0Y8</accession>
<dbReference type="GO" id="GO:0016740">
    <property type="term" value="F:transferase activity"/>
    <property type="evidence" value="ECO:0007669"/>
    <property type="project" value="UniProtKB-KW"/>
</dbReference>
<evidence type="ECO:0000259" key="8">
    <source>
        <dbReference type="Pfam" id="PF00905"/>
    </source>
</evidence>
<feature type="transmembrane region" description="Helical" evidence="7">
    <location>
        <begin position="59"/>
        <end position="86"/>
    </location>
</feature>
<feature type="transmembrane region" description="Helical" evidence="7">
    <location>
        <begin position="528"/>
        <end position="549"/>
    </location>
</feature>
<organism evidence="9 10">
    <name type="scientific">Actinoplanes friuliensis DSM 7358</name>
    <dbReference type="NCBI Taxonomy" id="1246995"/>
    <lineage>
        <taxon>Bacteria</taxon>
        <taxon>Bacillati</taxon>
        <taxon>Actinomycetota</taxon>
        <taxon>Actinomycetes</taxon>
        <taxon>Micromonosporales</taxon>
        <taxon>Micromonosporaceae</taxon>
        <taxon>Actinoplanes</taxon>
    </lineage>
</organism>
<evidence type="ECO:0000256" key="6">
    <source>
        <dbReference type="SAM" id="MobiDB-lite"/>
    </source>
</evidence>
<dbReference type="GO" id="GO:0071555">
    <property type="term" value="P:cell wall organization"/>
    <property type="evidence" value="ECO:0007669"/>
    <property type="project" value="TreeGrafter"/>
</dbReference>
<keyword evidence="4 7" id="KW-1133">Transmembrane helix</keyword>
<dbReference type="AlphaFoldDB" id="U5W0Y8"/>
<dbReference type="Pfam" id="PF00905">
    <property type="entry name" value="Transpeptidase"/>
    <property type="match status" value="1"/>
</dbReference>
<feature type="transmembrane region" description="Helical" evidence="7">
    <location>
        <begin position="252"/>
        <end position="271"/>
    </location>
</feature>
<dbReference type="InterPro" id="IPR050515">
    <property type="entry name" value="Beta-lactam/transpept"/>
</dbReference>
<gene>
    <name evidence="9" type="ORF">AFR_16345</name>
</gene>
<evidence type="ECO:0000313" key="10">
    <source>
        <dbReference type="Proteomes" id="UP000017746"/>
    </source>
</evidence>
<evidence type="ECO:0000256" key="3">
    <source>
        <dbReference type="ARBA" id="ARBA00022960"/>
    </source>
</evidence>
<dbReference type="SUPFAM" id="SSF56601">
    <property type="entry name" value="beta-lactamase/transpeptidase-like"/>
    <property type="match status" value="1"/>
</dbReference>
<dbReference type="GO" id="GO:0008360">
    <property type="term" value="P:regulation of cell shape"/>
    <property type="evidence" value="ECO:0007669"/>
    <property type="project" value="UniProtKB-KW"/>
</dbReference>
<dbReference type="Proteomes" id="UP000017746">
    <property type="component" value="Chromosome"/>
</dbReference>
<feature type="transmembrane region" description="Helical" evidence="7">
    <location>
        <begin position="223"/>
        <end position="246"/>
    </location>
</feature>
<dbReference type="GO" id="GO:0005886">
    <property type="term" value="C:plasma membrane"/>
    <property type="evidence" value="ECO:0007669"/>
    <property type="project" value="TreeGrafter"/>
</dbReference>
<dbReference type="OrthoDB" id="3350718at2"/>
<dbReference type="Gene3D" id="3.90.1310.10">
    <property type="entry name" value="Penicillin-binding protein 2a (Domain 2)"/>
    <property type="match status" value="1"/>
</dbReference>